<accession>A0AAW2JD75</accession>
<dbReference type="InterPro" id="IPR043502">
    <property type="entry name" value="DNA/RNA_pol_sf"/>
</dbReference>
<dbReference type="PANTHER" id="PTHR15503">
    <property type="entry name" value="LDOC1 RELATED"/>
    <property type="match status" value="1"/>
</dbReference>
<evidence type="ECO:0000313" key="1">
    <source>
        <dbReference type="EMBL" id="KAL0292419.1"/>
    </source>
</evidence>
<organism evidence="1">
    <name type="scientific">Sesamum radiatum</name>
    <name type="common">Black benniseed</name>
    <dbReference type="NCBI Taxonomy" id="300843"/>
    <lineage>
        <taxon>Eukaryota</taxon>
        <taxon>Viridiplantae</taxon>
        <taxon>Streptophyta</taxon>
        <taxon>Embryophyta</taxon>
        <taxon>Tracheophyta</taxon>
        <taxon>Spermatophyta</taxon>
        <taxon>Magnoliopsida</taxon>
        <taxon>eudicotyledons</taxon>
        <taxon>Gunneridae</taxon>
        <taxon>Pentapetalae</taxon>
        <taxon>asterids</taxon>
        <taxon>lamiids</taxon>
        <taxon>Lamiales</taxon>
        <taxon>Pedaliaceae</taxon>
        <taxon>Sesamum</taxon>
    </lineage>
</organism>
<dbReference type="AlphaFoldDB" id="A0AAW2JD75"/>
<gene>
    <name evidence="1" type="ORF">Sradi_6989000</name>
</gene>
<proteinExistence type="predicted"/>
<sequence length="96" mass="11104">MKKLLREFEDVMPDELPRKLPPKMTVDHEIELVPGTKPLARAPYRMSQPELVELRKQLKDMLESGIIKPAKSLNGARSYFRRRPTTPYVCAQTIGR</sequence>
<dbReference type="PANTHER" id="PTHR15503:SF45">
    <property type="entry name" value="RNA-DIRECTED DNA POLYMERASE HOMOLOG"/>
    <property type="match status" value="1"/>
</dbReference>
<comment type="caution">
    <text evidence="1">The sequence shown here is derived from an EMBL/GenBank/DDBJ whole genome shotgun (WGS) entry which is preliminary data.</text>
</comment>
<reference evidence="1" key="2">
    <citation type="journal article" date="2024" name="Plant">
        <title>Genomic evolution and insights into agronomic trait innovations of Sesamum species.</title>
        <authorList>
            <person name="Miao H."/>
            <person name="Wang L."/>
            <person name="Qu L."/>
            <person name="Liu H."/>
            <person name="Sun Y."/>
            <person name="Le M."/>
            <person name="Wang Q."/>
            <person name="Wei S."/>
            <person name="Zheng Y."/>
            <person name="Lin W."/>
            <person name="Duan Y."/>
            <person name="Cao H."/>
            <person name="Xiong S."/>
            <person name="Wang X."/>
            <person name="Wei L."/>
            <person name="Li C."/>
            <person name="Ma Q."/>
            <person name="Ju M."/>
            <person name="Zhao R."/>
            <person name="Li G."/>
            <person name="Mu C."/>
            <person name="Tian Q."/>
            <person name="Mei H."/>
            <person name="Zhang T."/>
            <person name="Gao T."/>
            <person name="Zhang H."/>
        </authorList>
    </citation>
    <scope>NUCLEOTIDE SEQUENCE</scope>
    <source>
        <strain evidence="1">G02</strain>
    </source>
</reference>
<name>A0AAW2JD75_SESRA</name>
<protein>
    <submittedName>
        <fullName evidence="1">Uncharacterized protein</fullName>
    </submittedName>
</protein>
<dbReference type="Gene3D" id="3.10.10.10">
    <property type="entry name" value="HIV Type 1 Reverse Transcriptase, subunit A, domain 1"/>
    <property type="match status" value="1"/>
</dbReference>
<dbReference type="EMBL" id="JACGWJ010000433">
    <property type="protein sequence ID" value="KAL0292419.1"/>
    <property type="molecule type" value="Genomic_DNA"/>
</dbReference>
<reference evidence="1" key="1">
    <citation type="submission" date="2020-06" db="EMBL/GenBank/DDBJ databases">
        <authorList>
            <person name="Li T."/>
            <person name="Hu X."/>
            <person name="Zhang T."/>
            <person name="Song X."/>
            <person name="Zhang H."/>
            <person name="Dai N."/>
            <person name="Sheng W."/>
            <person name="Hou X."/>
            <person name="Wei L."/>
        </authorList>
    </citation>
    <scope>NUCLEOTIDE SEQUENCE</scope>
    <source>
        <strain evidence="1">G02</strain>
        <tissue evidence="1">Leaf</tissue>
    </source>
</reference>
<dbReference type="InterPro" id="IPR032567">
    <property type="entry name" value="RTL1-rel"/>
</dbReference>
<dbReference type="SUPFAM" id="SSF56672">
    <property type="entry name" value="DNA/RNA polymerases"/>
    <property type="match status" value="1"/>
</dbReference>